<dbReference type="Gene3D" id="1.10.357.10">
    <property type="entry name" value="Tetracycline Repressor, domain 2"/>
    <property type="match status" value="1"/>
</dbReference>
<dbReference type="InterPro" id="IPR001647">
    <property type="entry name" value="HTH_TetR"/>
</dbReference>
<feature type="DNA-binding region" description="H-T-H motif" evidence="2">
    <location>
        <begin position="44"/>
        <end position="63"/>
    </location>
</feature>
<organism evidence="5">
    <name type="scientific">uncultured Quadrisphaera sp</name>
    <dbReference type="NCBI Taxonomy" id="904978"/>
    <lineage>
        <taxon>Bacteria</taxon>
        <taxon>Bacillati</taxon>
        <taxon>Actinomycetota</taxon>
        <taxon>Actinomycetes</taxon>
        <taxon>Kineosporiales</taxon>
        <taxon>Kineosporiaceae</taxon>
        <taxon>Quadrisphaera</taxon>
        <taxon>environmental samples</taxon>
    </lineage>
</organism>
<keyword evidence="1 2" id="KW-0238">DNA-binding</keyword>
<dbReference type="InterPro" id="IPR009057">
    <property type="entry name" value="Homeodomain-like_sf"/>
</dbReference>
<dbReference type="Pfam" id="PF00440">
    <property type="entry name" value="TetR_N"/>
    <property type="match status" value="1"/>
</dbReference>
<reference evidence="5" key="1">
    <citation type="submission" date="2020-02" db="EMBL/GenBank/DDBJ databases">
        <authorList>
            <person name="Meier V. D."/>
        </authorList>
    </citation>
    <scope>NUCLEOTIDE SEQUENCE</scope>
    <source>
        <strain evidence="5">AVDCRST_MAG35</strain>
    </source>
</reference>
<dbReference type="PROSITE" id="PS50977">
    <property type="entry name" value="HTH_TETR_2"/>
    <property type="match status" value="1"/>
</dbReference>
<feature type="non-terminal residue" evidence="5">
    <location>
        <position position="258"/>
    </location>
</feature>
<dbReference type="InterPro" id="IPR036271">
    <property type="entry name" value="Tet_transcr_reg_TetR-rel_C_sf"/>
</dbReference>
<dbReference type="GO" id="GO:0000976">
    <property type="term" value="F:transcription cis-regulatory region binding"/>
    <property type="evidence" value="ECO:0007669"/>
    <property type="project" value="TreeGrafter"/>
</dbReference>
<dbReference type="PANTHER" id="PTHR30055:SF226">
    <property type="entry name" value="HTH-TYPE TRANSCRIPTIONAL REGULATOR PKSA"/>
    <property type="match status" value="1"/>
</dbReference>
<evidence type="ECO:0000256" key="2">
    <source>
        <dbReference type="PROSITE-ProRule" id="PRU00335"/>
    </source>
</evidence>
<dbReference type="SUPFAM" id="SSF46689">
    <property type="entry name" value="Homeodomain-like"/>
    <property type="match status" value="1"/>
</dbReference>
<dbReference type="Gene3D" id="1.10.10.60">
    <property type="entry name" value="Homeodomain-like"/>
    <property type="match status" value="1"/>
</dbReference>
<name>A0A6J4NUH7_9ACTN</name>
<proteinExistence type="predicted"/>
<evidence type="ECO:0000259" key="4">
    <source>
        <dbReference type="PROSITE" id="PS50977"/>
    </source>
</evidence>
<dbReference type="AlphaFoldDB" id="A0A6J4NUH7"/>
<feature type="region of interest" description="Disordered" evidence="3">
    <location>
        <begin position="233"/>
        <end position="258"/>
    </location>
</feature>
<gene>
    <name evidence="5" type="ORF">AVDCRST_MAG35-641</name>
</gene>
<evidence type="ECO:0000313" key="5">
    <source>
        <dbReference type="EMBL" id="CAA9396083.1"/>
    </source>
</evidence>
<evidence type="ECO:0000256" key="1">
    <source>
        <dbReference type="ARBA" id="ARBA00023125"/>
    </source>
</evidence>
<feature type="compositionally biased region" description="Low complexity" evidence="3">
    <location>
        <begin position="233"/>
        <end position="242"/>
    </location>
</feature>
<dbReference type="GO" id="GO:0003700">
    <property type="term" value="F:DNA-binding transcription factor activity"/>
    <property type="evidence" value="ECO:0007669"/>
    <property type="project" value="TreeGrafter"/>
</dbReference>
<dbReference type="EMBL" id="CADCUY010000134">
    <property type="protein sequence ID" value="CAA9396083.1"/>
    <property type="molecule type" value="Genomic_DNA"/>
</dbReference>
<dbReference type="PANTHER" id="PTHR30055">
    <property type="entry name" value="HTH-TYPE TRANSCRIPTIONAL REGULATOR RUTR"/>
    <property type="match status" value="1"/>
</dbReference>
<accession>A0A6J4NUH7</accession>
<dbReference type="PRINTS" id="PR00455">
    <property type="entry name" value="HTHTETR"/>
</dbReference>
<sequence length="258" mass="26660">MSAETTAAGADGRSTRWEAHRRARREELVGAALKAISRHGPGVGMDEIAAVAGTSKTVLYRHFADKDQLYLAVATRVDERVAGALRAAIAQATGFREGLRAAVGAYLHLVSSDPAVYRFVVRRAGVERSTPPGVVDPVAGLSAAVSAELARLIDRHLRAGGVSRAASAAWAHGLVGMVRAAADHWQDAVAAAAALRDADAAGDGPPGRGLSADELADHLTDLAWGGLAPALAPHALPTAPHDTTPHDTTPHDTAALDE</sequence>
<protein>
    <submittedName>
        <fullName evidence="5">Transcriptional regulator, AcrR family</fullName>
    </submittedName>
</protein>
<dbReference type="InterPro" id="IPR050109">
    <property type="entry name" value="HTH-type_TetR-like_transc_reg"/>
</dbReference>
<dbReference type="InterPro" id="IPR045823">
    <property type="entry name" value="TetR_C_32"/>
</dbReference>
<feature type="domain" description="HTH tetR-type" evidence="4">
    <location>
        <begin position="22"/>
        <end position="81"/>
    </location>
</feature>
<dbReference type="SUPFAM" id="SSF48498">
    <property type="entry name" value="Tetracyclin repressor-like, C-terminal domain"/>
    <property type="match status" value="1"/>
</dbReference>
<evidence type="ECO:0000256" key="3">
    <source>
        <dbReference type="SAM" id="MobiDB-lite"/>
    </source>
</evidence>
<dbReference type="Pfam" id="PF19344">
    <property type="entry name" value="TetR_C_32"/>
    <property type="match status" value="1"/>
</dbReference>